<evidence type="ECO:0000313" key="1">
    <source>
        <dbReference type="EMBL" id="QCD78488.1"/>
    </source>
</evidence>
<reference evidence="1 2" key="1">
    <citation type="submission" date="2019-04" db="EMBL/GenBank/DDBJ databases">
        <title>An improved genome assembly and genetic linkage map for asparagus bean, Vigna unguiculata ssp. sesquipedialis.</title>
        <authorList>
            <person name="Xia Q."/>
            <person name="Zhang R."/>
            <person name="Dong Y."/>
        </authorList>
    </citation>
    <scope>NUCLEOTIDE SEQUENCE [LARGE SCALE GENOMIC DNA]</scope>
    <source>
        <tissue evidence="1">Leaf</tissue>
    </source>
</reference>
<organism evidence="1 2">
    <name type="scientific">Vigna unguiculata</name>
    <name type="common">Cowpea</name>
    <dbReference type="NCBI Taxonomy" id="3917"/>
    <lineage>
        <taxon>Eukaryota</taxon>
        <taxon>Viridiplantae</taxon>
        <taxon>Streptophyta</taxon>
        <taxon>Embryophyta</taxon>
        <taxon>Tracheophyta</taxon>
        <taxon>Spermatophyta</taxon>
        <taxon>Magnoliopsida</taxon>
        <taxon>eudicotyledons</taxon>
        <taxon>Gunneridae</taxon>
        <taxon>Pentapetalae</taxon>
        <taxon>rosids</taxon>
        <taxon>fabids</taxon>
        <taxon>Fabales</taxon>
        <taxon>Fabaceae</taxon>
        <taxon>Papilionoideae</taxon>
        <taxon>50 kb inversion clade</taxon>
        <taxon>NPAAA clade</taxon>
        <taxon>indigoferoid/millettioid clade</taxon>
        <taxon>Phaseoleae</taxon>
        <taxon>Vigna</taxon>
    </lineage>
</organism>
<dbReference type="Proteomes" id="UP000501690">
    <property type="component" value="Linkage Group LG1"/>
</dbReference>
<name>A0A4D6KLQ4_VIGUN</name>
<sequence>MGDEVVITEIRWNLPPRKGEALERPLDDNLFGGNRPKDAAEDSVEFQWGTLTQTLTIFGTLGGKPSTRKESRATVKDEYCSNGTKA</sequence>
<accession>A0A4D6KLQ4</accession>
<gene>
    <name evidence="1" type="ORF">DEO72_LG1g2121</name>
</gene>
<proteinExistence type="predicted"/>
<evidence type="ECO:0000313" key="2">
    <source>
        <dbReference type="Proteomes" id="UP000501690"/>
    </source>
</evidence>
<keyword evidence="2" id="KW-1185">Reference proteome</keyword>
<protein>
    <submittedName>
        <fullName evidence="1">Uncharacterized protein</fullName>
    </submittedName>
</protein>
<dbReference type="EMBL" id="CP039345">
    <property type="protein sequence ID" value="QCD78488.1"/>
    <property type="molecule type" value="Genomic_DNA"/>
</dbReference>
<dbReference type="AlphaFoldDB" id="A0A4D6KLQ4"/>